<dbReference type="PANTHER" id="PTHR11260">
    <property type="entry name" value="GLUTATHIONE S-TRANSFERASE, GST, SUPERFAMILY, GST DOMAIN CONTAINING"/>
    <property type="match status" value="1"/>
</dbReference>
<feature type="domain" description="GST N-terminal" evidence="5">
    <location>
        <begin position="1"/>
        <end position="72"/>
    </location>
</feature>
<dbReference type="AlphaFoldDB" id="A0A7N0U0R4"/>
<dbReference type="Gramene" id="Kaladp0050s0098.1.v1.1">
    <property type="protein sequence ID" value="Kaladp0050s0098.1.v1.1"/>
    <property type="gene ID" value="Kaladp0050s0098.v1.1"/>
</dbReference>
<dbReference type="SFLD" id="SFLDG01152">
    <property type="entry name" value="Main.3:_Omega-_and_Tau-like"/>
    <property type="match status" value="1"/>
</dbReference>
<comment type="similarity">
    <text evidence="2">Belongs to the GST superfamily. Tau family.</text>
</comment>
<evidence type="ECO:0000259" key="5">
    <source>
        <dbReference type="PROSITE" id="PS50404"/>
    </source>
</evidence>
<dbReference type="EnsemblPlants" id="Kaladp0050s0098.1.v1.1">
    <property type="protein sequence ID" value="Kaladp0050s0098.1.v1.1"/>
    <property type="gene ID" value="Kaladp0050s0098.v1.1"/>
</dbReference>
<dbReference type="CDD" id="cd03058">
    <property type="entry name" value="GST_N_Tau"/>
    <property type="match status" value="1"/>
</dbReference>
<dbReference type="SUPFAM" id="SSF47616">
    <property type="entry name" value="GST C-terminal domain-like"/>
    <property type="match status" value="1"/>
</dbReference>
<evidence type="ECO:0000256" key="4">
    <source>
        <dbReference type="RuleBase" id="RU369102"/>
    </source>
</evidence>
<dbReference type="InterPro" id="IPR036249">
    <property type="entry name" value="Thioredoxin-like_sf"/>
</dbReference>
<dbReference type="FunFam" id="3.40.30.10:FF:000044">
    <property type="entry name" value="Glutathione S-transferase GSTU6"/>
    <property type="match status" value="1"/>
</dbReference>
<dbReference type="InterPro" id="IPR004045">
    <property type="entry name" value="Glutathione_S-Trfase_N"/>
</dbReference>
<dbReference type="Proteomes" id="UP000594263">
    <property type="component" value="Unplaced"/>
</dbReference>
<dbReference type="InterPro" id="IPR045073">
    <property type="entry name" value="Omega/Tau-like"/>
</dbReference>
<dbReference type="Gene3D" id="3.40.30.10">
    <property type="entry name" value="Glutaredoxin"/>
    <property type="match status" value="1"/>
</dbReference>
<dbReference type="Pfam" id="PF02798">
    <property type="entry name" value="GST_N"/>
    <property type="match status" value="1"/>
</dbReference>
<accession>A0A7N0U0R4</accession>
<evidence type="ECO:0000256" key="1">
    <source>
        <dbReference type="ARBA" id="ARBA00022679"/>
    </source>
</evidence>
<dbReference type="GO" id="GO:0006749">
    <property type="term" value="P:glutathione metabolic process"/>
    <property type="evidence" value="ECO:0007669"/>
    <property type="project" value="InterPro"/>
</dbReference>
<dbReference type="InterPro" id="IPR040079">
    <property type="entry name" value="Glutathione_S-Trfase"/>
</dbReference>
<keyword evidence="4" id="KW-0963">Cytoplasm</keyword>
<dbReference type="EC" id="2.5.1.18" evidence="4"/>
<feature type="domain" description="GST C-terminal" evidence="6">
    <location>
        <begin position="78"/>
        <end position="191"/>
    </location>
</feature>
<evidence type="ECO:0000259" key="6">
    <source>
        <dbReference type="PROSITE" id="PS50405"/>
    </source>
</evidence>
<dbReference type="InterPro" id="IPR045074">
    <property type="entry name" value="GST_C_Tau"/>
</dbReference>
<name>A0A7N0U0R4_KALFE</name>
<dbReference type="SFLD" id="SFLDS00019">
    <property type="entry name" value="Glutathione_Transferase_(cytos"/>
    <property type="match status" value="1"/>
</dbReference>
<dbReference type="GO" id="GO:0004364">
    <property type="term" value="F:glutathione transferase activity"/>
    <property type="evidence" value="ECO:0007669"/>
    <property type="project" value="UniProtKB-UniRule"/>
</dbReference>
<dbReference type="CDD" id="cd03185">
    <property type="entry name" value="GST_C_Tau"/>
    <property type="match status" value="1"/>
</dbReference>
<dbReference type="GO" id="GO:0005829">
    <property type="term" value="C:cytosol"/>
    <property type="evidence" value="ECO:0007669"/>
    <property type="project" value="UniProtKB-SubCell"/>
</dbReference>
<dbReference type="SFLD" id="SFLDG00358">
    <property type="entry name" value="Main_(cytGST)"/>
    <property type="match status" value="1"/>
</dbReference>
<dbReference type="InterPro" id="IPR010987">
    <property type="entry name" value="Glutathione-S-Trfase_C-like"/>
</dbReference>
<sequence>MSPFTLRPRIALNLKSVGYEFLEEDKFGQKSDLLLKSNPVHKKTPVLIHGESPVCESLIIVQYIDEAWPTGAAIMPEDPRERATARFWAAYVDDKFLPPLLSGVTKARDDEAWKEGLAQVVDGLALLERAYEEISKGKTFFGGDRIGYLDIALGCFLVLRLAPGQRGFEPSQDFGRGEDAGVGQMGREVCG</sequence>
<dbReference type="InterPro" id="IPR036282">
    <property type="entry name" value="Glutathione-S-Trfase_C_sf"/>
</dbReference>
<dbReference type="PROSITE" id="PS50404">
    <property type="entry name" value="GST_NTER"/>
    <property type="match status" value="1"/>
</dbReference>
<comment type="function">
    <text evidence="4">Is involved in the conjugation of reduced glutathione to a wide number of exogenous and endogenous hydrophobic electrophiles.</text>
</comment>
<evidence type="ECO:0000313" key="7">
    <source>
        <dbReference type="EnsemblPlants" id="Kaladp0050s0098.1.v1.1"/>
    </source>
</evidence>
<dbReference type="PROSITE" id="PS50405">
    <property type="entry name" value="GST_CTER"/>
    <property type="match status" value="1"/>
</dbReference>
<dbReference type="OMA" id="AARFWAN"/>
<dbReference type="Gene3D" id="1.20.1050.10">
    <property type="match status" value="1"/>
</dbReference>
<dbReference type="SUPFAM" id="SSF52833">
    <property type="entry name" value="Thioredoxin-like"/>
    <property type="match status" value="1"/>
</dbReference>
<organism evidence="7 8">
    <name type="scientific">Kalanchoe fedtschenkoi</name>
    <name type="common">Lavender scallops</name>
    <name type="synonym">South American air plant</name>
    <dbReference type="NCBI Taxonomy" id="63787"/>
    <lineage>
        <taxon>Eukaryota</taxon>
        <taxon>Viridiplantae</taxon>
        <taxon>Streptophyta</taxon>
        <taxon>Embryophyta</taxon>
        <taxon>Tracheophyta</taxon>
        <taxon>Spermatophyta</taxon>
        <taxon>Magnoliopsida</taxon>
        <taxon>eudicotyledons</taxon>
        <taxon>Gunneridae</taxon>
        <taxon>Pentapetalae</taxon>
        <taxon>Saxifragales</taxon>
        <taxon>Crassulaceae</taxon>
        <taxon>Kalanchoe</taxon>
    </lineage>
</organism>
<reference evidence="7" key="1">
    <citation type="submission" date="2021-01" db="UniProtKB">
        <authorList>
            <consortium name="EnsemblPlants"/>
        </authorList>
    </citation>
    <scope>IDENTIFICATION</scope>
</reference>
<keyword evidence="1 4" id="KW-0808">Transferase</keyword>
<dbReference type="PANTHER" id="PTHR11260:SF615">
    <property type="entry name" value="GLUTATHIONE S-TRANSFERASE U17"/>
    <property type="match status" value="1"/>
</dbReference>
<comment type="catalytic activity">
    <reaction evidence="3 4">
        <text>RX + glutathione = an S-substituted glutathione + a halide anion + H(+)</text>
        <dbReference type="Rhea" id="RHEA:16437"/>
        <dbReference type="ChEBI" id="CHEBI:15378"/>
        <dbReference type="ChEBI" id="CHEBI:16042"/>
        <dbReference type="ChEBI" id="CHEBI:17792"/>
        <dbReference type="ChEBI" id="CHEBI:57925"/>
        <dbReference type="ChEBI" id="CHEBI:90779"/>
        <dbReference type="EC" id="2.5.1.18"/>
    </reaction>
</comment>
<evidence type="ECO:0000256" key="2">
    <source>
        <dbReference type="ARBA" id="ARBA00025743"/>
    </source>
</evidence>
<protein>
    <recommendedName>
        <fullName evidence="4">Glutathione S-transferase</fullName>
        <ecNumber evidence="4">2.5.1.18</ecNumber>
    </recommendedName>
</protein>
<evidence type="ECO:0000313" key="8">
    <source>
        <dbReference type="Proteomes" id="UP000594263"/>
    </source>
</evidence>
<comment type="subcellular location">
    <subcellularLocation>
        <location evidence="4">Cytoplasm</location>
        <location evidence="4">Cytosol</location>
    </subcellularLocation>
</comment>
<keyword evidence="8" id="KW-1185">Reference proteome</keyword>
<proteinExistence type="inferred from homology"/>
<evidence type="ECO:0000256" key="3">
    <source>
        <dbReference type="ARBA" id="ARBA00047960"/>
    </source>
</evidence>